<name>M2WWW1_9PSEU</name>
<evidence type="ECO:0000313" key="3">
    <source>
        <dbReference type="EMBL" id="EME53236.1"/>
    </source>
</evidence>
<dbReference type="GO" id="GO:0016740">
    <property type="term" value="F:transferase activity"/>
    <property type="evidence" value="ECO:0007669"/>
    <property type="project" value="UniProtKB-KW"/>
</dbReference>
<dbReference type="CDD" id="cd02440">
    <property type="entry name" value="AdoMet_MTases"/>
    <property type="match status" value="1"/>
</dbReference>
<dbReference type="AlphaFoldDB" id="M2WWW1"/>
<sequence length="300" mass="31993">MARLGVVFTGGMAVHTHDDIDWADRLRSLRMAEALDAEPMRAAARRLLEGMPDGPTILDIGCGAGGMSALFAEELASVGAKIVLVDATEHLLAEARRVVSAAAGDRATVETIHADVADEGLPAKLPAADLVWASRVVHHLPDQQAAIDTLAQLARPGGLVAISEGGLDFNCLPWDLGIGRPGLEERLLAARGEWFAEMRAGIPGSVSMPYGWNIALQRAGLADVDSFGVLIHHPAPGQELLREFVIERVTWLNEVAGDRLDDDDHETVAALVDPANPAFLGARQDLFLQGAKTIHCGRRP</sequence>
<feature type="domain" description="Methyltransferase type 12" evidence="2">
    <location>
        <begin position="58"/>
        <end position="159"/>
    </location>
</feature>
<comment type="caution">
    <text evidence="3">The sequence shown here is derived from an EMBL/GenBank/DDBJ whole genome shotgun (WGS) entry which is preliminary data.</text>
</comment>
<evidence type="ECO:0000259" key="2">
    <source>
        <dbReference type="Pfam" id="PF08242"/>
    </source>
</evidence>
<dbReference type="PANTHER" id="PTHR43861">
    <property type="entry name" value="TRANS-ACONITATE 2-METHYLTRANSFERASE-RELATED"/>
    <property type="match status" value="1"/>
</dbReference>
<keyword evidence="1" id="KW-0808">Transferase</keyword>
<reference evidence="3 4" key="1">
    <citation type="journal article" date="2013" name="Genome Announc.">
        <title>Draft Genome Sequence of Amycolatopsis decaplanina Strain DSM 44594T.</title>
        <authorList>
            <person name="Kaur N."/>
            <person name="Kumar S."/>
            <person name="Bala M."/>
            <person name="Raghava G.P."/>
            <person name="Mayilraj S."/>
        </authorList>
    </citation>
    <scope>NUCLEOTIDE SEQUENCE [LARGE SCALE GENOMIC DNA]</scope>
    <source>
        <strain evidence="3 4">DSM 44594</strain>
    </source>
</reference>
<organism evidence="3 4">
    <name type="scientific">Amycolatopsis decaplanina DSM 44594</name>
    <dbReference type="NCBI Taxonomy" id="1284240"/>
    <lineage>
        <taxon>Bacteria</taxon>
        <taxon>Bacillati</taxon>
        <taxon>Actinomycetota</taxon>
        <taxon>Actinomycetes</taxon>
        <taxon>Pseudonocardiales</taxon>
        <taxon>Pseudonocardiaceae</taxon>
        <taxon>Amycolatopsis</taxon>
    </lineage>
</organism>
<evidence type="ECO:0000256" key="1">
    <source>
        <dbReference type="ARBA" id="ARBA00022679"/>
    </source>
</evidence>
<dbReference type="Proteomes" id="UP000054226">
    <property type="component" value="Unassembled WGS sequence"/>
</dbReference>
<dbReference type="Gene3D" id="3.40.50.150">
    <property type="entry name" value="Vaccinia Virus protein VP39"/>
    <property type="match status" value="1"/>
</dbReference>
<proteinExistence type="predicted"/>
<protein>
    <recommendedName>
        <fullName evidence="2">Methyltransferase type 12 domain-containing protein</fullName>
    </recommendedName>
</protein>
<dbReference type="InterPro" id="IPR029063">
    <property type="entry name" value="SAM-dependent_MTases_sf"/>
</dbReference>
<dbReference type="Pfam" id="PF08242">
    <property type="entry name" value="Methyltransf_12"/>
    <property type="match status" value="1"/>
</dbReference>
<evidence type="ECO:0000313" key="4">
    <source>
        <dbReference type="Proteomes" id="UP000054226"/>
    </source>
</evidence>
<keyword evidence="4" id="KW-1185">Reference proteome</keyword>
<dbReference type="InterPro" id="IPR013217">
    <property type="entry name" value="Methyltransf_12"/>
</dbReference>
<dbReference type="EMBL" id="AOHO01000073">
    <property type="protein sequence ID" value="EME53236.1"/>
    <property type="molecule type" value="Genomic_DNA"/>
</dbReference>
<gene>
    <name evidence="3" type="ORF">H074_30323</name>
</gene>
<dbReference type="SUPFAM" id="SSF53335">
    <property type="entry name" value="S-adenosyl-L-methionine-dependent methyltransferases"/>
    <property type="match status" value="1"/>
</dbReference>
<dbReference type="PANTHER" id="PTHR43861:SF3">
    <property type="entry name" value="PUTATIVE (AFU_ORTHOLOGUE AFUA_2G14390)-RELATED"/>
    <property type="match status" value="1"/>
</dbReference>
<dbReference type="PATRIC" id="fig|1284240.4.peg.6178"/>
<accession>M2WWW1</accession>